<dbReference type="Proteomes" id="UP000005139">
    <property type="component" value="Unassembled WGS sequence"/>
</dbReference>
<dbReference type="InterPro" id="IPR022310">
    <property type="entry name" value="NAD/GMP_synthase"/>
</dbReference>
<dbReference type="InterPro" id="IPR052188">
    <property type="entry name" value="Ni-pincer_cofactor_biosynth"/>
</dbReference>
<dbReference type="AlphaFoldDB" id="A1HPZ1"/>
<accession>A1HPZ1</accession>
<dbReference type="GO" id="GO:0016783">
    <property type="term" value="F:sulfurtransferase activity"/>
    <property type="evidence" value="ECO:0007669"/>
    <property type="project" value="InterPro"/>
</dbReference>
<dbReference type="OrthoDB" id="9776919at2"/>
<dbReference type="InterPro" id="IPR005232">
    <property type="entry name" value="LarE"/>
</dbReference>
<dbReference type="CDD" id="cd01990">
    <property type="entry name" value="LarE-like"/>
    <property type="match status" value="1"/>
</dbReference>
<evidence type="ECO:0000313" key="3">
    <source>
        <dbReference type="EMBL" id="EAX47843.1"/>
    </source>
</evidence>
<protein>
    <submittedName>
        <fullName evidence="3">ExsB family protein</fullName>
    </submittedName>
</protein>
<dbReference type="InterPro" id="IPR014729">
    <property type="entry name" value="Rossmann-like_a/b/a_fold"/>
</dbReference>
<dbReference type="NCBIfam" id="TIGR00268">
    <property type="entry name" value="ATP-dependent sacrificial sulfur transferase LarE"/>
    <property type="match status" value="1"/>
</dbReference>
<name>A1HPZ1_9FIRM</name>
<feature type="domain" description="NAD/GMP synthase" evidence="2">
    <location>
        <begin position="19"/>
        <end position="76"/>
    </location>
</feature>
<dbReference type="RefSeq" id="WP_007289103.1">
    <property type="nucleotide sequence ID" value="NZ_AAWL01000006.1"/>
</dbReference>
<gene>
    <name evidence="3" type="ORF">TcarDRAFT_1532</name>
</gene>
<evidence type="ECO:0000313" key="4">
    <source>
        <dbReference type="Proteomes" id="UP000005139"/>
    </source>
</evidence>
<dbReference type="PIRSF" id="PIRSF006661">
    <property type="entry name" value="PP-lp_UCP006661"/>
    <property type="match status" value="1"/>
</dbReference>
<dbReference type="eggNOG" id="COG1606">
    <property type="taxonomic scope" value="Bacteria"/>
</dbReference>
<dbReference type="Gene3D" id="3.40.50.620">
    <property type="entry name" value="HUPs"/>
    <property type="match status" value="1"/>
</dbReference>
<dbReference type="Pfam" id="PF02540">
    <property type="entry name" value="NAD_synthase"/>
    <property type="match status" value="1"/>
</dbReference>
<dbReference type="PANTHER" id="PTHR43169">
    <property type="entry name" value="EXSB FAMILY PROTEIN"/>
    <property type="match status" value="1"/>
</dbReference>
<dbReference type="GO" id="GO:0006163">
    <property type="term" value="P:purine nucleotide metabolic process"/>
    <property type="evidence" value="ECO:0007669"/>
    <property type="project" value="UniProtKB-ARBA"/>
</dbReference>
<comment type="caution">
    <text evidence="3">The sequence shown here is derived from an EMBL/GenBank/DDBJ whole genome shotgun (WGS) entry which is preliminary data.</text>
</comment>
<sequence length="274" mass="30631">MNTAAKLVKLEKILAELGHAVVAFSGGVDSTFLAAAAKRVLGEKVVAVTAVSPTSPQREQEDASRLAQVLEIAHFILPSGELDKQEFTANNPERCYFCKKERFGALVAWAQERNFHWVIEASNADDLNDYRPGLRALRELAQVRSPLLEAGMTKAEIRTLSREWGLPTWDKPSAACLVSRLAYGLEITADRLKQVEMAEEFLRTFYQGQFRVRHHGDTARIEVPKEDMALFVARASEITMRLRQLGFTYVALDLAGYRTGSMNEMLVGGKNEQE</sequence>
<dbReference type="SUPFAM" id="SSF52402">
    <property type="entry name" value="Adenine nucleotide alpha hydrolases-like"/>
    <property type="match status" value="1"/>
</dbReference>
<feature type="active site" description="Nucleophile and sulfur donor" evidence="1">
    <location>
        <position position="176"/>
    </location>
</feature>
<organism evidence="3 4">
    <name type="scientific">Thermosinus carboxydivorans Nor1</name>
    <dbReference type="NCBI Taxonomy" id="401526"/>
    <lineage>
        <taxon>Bacteria</taxon>
        <taxon>Bacillati</taxon>
        <taxon>Bacillota</taxon>
        <taxon>Negativicutes</taxon>
        <taxon>Selenomonadales</taxon>
        <taxon>Sporomusaceae</taxon>
        <taxon>Thermosinus</taxon>
    </lineage>
</organism>
<reference evidence="3 4" key="2">
    <citation type="submission" date="2007-01" db="EMBL/GenBank/DDBJ databases">
        <title>Sequencing of the draft genome and assembly of Thermosinus carboxydivorans Nor1.</title>
        <authorList>
            <consortium name="US DOE Joint Genome Institute (JGI-PGF)"/>
            <person name="Copeland A."/>
            <person name="Lucas S."/>
            <person name="Lapidus A."/>
            <person name="Barry K."/>
            <person name="Glavina del Rio T."/>
            <person name="Dalin E."/>
            <person name="Tice H."/>
            <person name="Bruce D."/>
            <person name="Pitluck S."/>
            <person name="Richardson P."/>
        </authorList>
    </citation>
    <scope>NUCLEOTIDE SEQUENCE [LARGE SCALE GENOMIC DNA]</scope>
    <source>
        <strain evidence="3 4">Nor1</strain>
    </source>
</reference>
<evidence type="ECO:0000256" key="1">
    <source>
        <dbReference type="PIRSR" id="PIRSR006661-1"/>
    </source>
</evidence>
<reference evidence="3 4" key="1">
    <citation type="submission" date="2007-01" db="EMBL/GenBank/DDBJ databases">
        <title>Annotation of the draft genome assembly of Thermosinus carboxydivorans Nor1.</title>
        <authorList>
            <consortium name="US DOE Joint Genome Institute (JGI-ORNL)"/>
            <person name="Larimer F."/>
            <person name="Land M."/>
            <person name="Hauser L."/>
        </authorList>
    </citation>
    <scope>NUCLEOTIDE SEQUENCE [LARGE SCALE GENOMIC DNA]</scope>
    <source>
        <strain evidence="3 4">Nor1</strain>
    </source>
</reference>
<proteinExistence type="predicted"/>
<dbReference type="PANTHER" id="PTHR43169:SF2">
    <property type="entry name" value="NAD_GMP SYNTHASE DOMAIN-CONTAINING PROTEIN"/>
    <property type="match status" value="1"/>
</dbReference>
<keyword evidence="4" id="KW-1185">Reference proteome</keyword>
<dbReference type="EMBL" id="AAWL01000006">
    <property type="protein sequence ID" value="EAX47843.1"/>
    <property type="molecule type" value="Genomic_DNA"/>
</dbReference>
<evidence type="ECO:0000259" key="2">
    <source>
        <dbReference type="Pfam" id="PF02540"/>
    </source>
</evidence>